<feature type="compositionally biased region" description="Basic and acidic residues" evidence="1">
    <location>
        <begin position="49"/>
        <end position="60"/>
    </location>
</feature>
<reference evidence="2" key="1">
    <citation type="submission" date="2021-05" db="EMBL/GenBank/DDBJ databases">
        <title>Novel Bacillus species.</title>
        <authorList>
            <person name="Liu G."/>
        </authorList>
    </citation>
    <scope>NUCLEOTIDE SEQUENCE</scope>
    <source>
        <strain evidence="2 4">FJAT-50051</strain>
    </source>
</reference>
<evidence type="ECO:0000256" key="1">
    <source>
        <dbReference type="SAM" id="MobiDB-lite"/>
    </source>
</evidence>
<feature type="compositionally biased region" description="Basic and acidic residues" evidence="1">
    <location>
        <begin position="1"/>
        <end position="20"/>
    </location>
</feature>
<feature type="region of interest" description="Disordered" evidence="1">
    <location>
        <begin position="1"/>
        <end position="27"/>
    </location>
</feature>
<feature type="region of interest" description="Disordered" evidence="1">
    <location>
        <begin position="43"/>
        <end position="74"/>
    </location>
</feature>
<dbReference type="EMBL" id="JAGYPE010000006">
    <property type="protein sequence ID" value="MBS4185832.1"/>
    <property type="molecule type" value="Genomic_DNA"/>
</dbReference>
<evidence type="ECO:0000313" key="3">
    <source>
        <dbReference type="EMBL" id="MCH6269019.1"/>
    </source>
</evidence>
<accession>A0A942T457</accession>
<organism evidence="2">
    <name type="scientific">Neobacillus citreus</name>
    <dbReference type="NCBI Taxonomy" id="2833578"/>
    <lineage>
        <taxon>Bacteria</taxon>
        <taxon>Bacillati</taxon>
        <taxon>Bacillota</taxon>
        <taxon>Bacilli</taxon>
        <taxon>Bacillales</taxon>
        <taxon>Bacillaceae</taxon>
        <taxon>Neobacillus</taxon>
    </lineage>
</organism>
<evidence type="ECO:0000313" key="2">
    <source>
        <dbReference type="EMBL" id="MBS4185832.1"/>
    </source>
</evidence>
<keyword evidence="4" id="KW-1185">Reference proteome</keyword>
<evidence type="ECO:0000313" key="4">
    <source>
        <dbReference type="Proteomes" id="UP000677265"/>
    </source>
</evidence>
<name>A0A942T457_9BACI</name>
<proteinExistence type="predicted"/>
<sequence>MVRKEDKSIMEFEKEHKPPQDDADPFTNLMFGKKRRVIEEDITNQTEEFPDHHEPSHAPQRDPWLFGANSTQPPPQVHNQYNQIDHLLNQVDVILLMETVDEAVKTYKLYQPIFKDVSSYVRKFFKK</sequence>
<dbReference type="Proteomes" id="UP000677265">
    <property type="component" value="Unassembled WGS sequence"/>
</dbReference>
<dbReference type="EMBL" id="JAGYPE020000076">
    <property type="protein sequence ID" value="MCH6269019.1"/>
    <property type="molecule type" value="Genomic_DNA"/>
</dbReference>
<gene>
    <name evidence="3" type="ORF">KHB02_026155</name>
    <name evidence="2" type="ORF">KHB02_31060</name>
</gene>
<dbReference type="RefSeq" id="WP_213145646.1">
    <property type="nucleotide sequence ID" value="NZ_JAGYPE020000076.1"/>
</dbReference>
<dbReference type="AlphaFoldDB" id="A0A942T457"/>
<comment type="caution">
    <text evidence="2">The sequence shown here is derived from an EMBL/GenBank/DDBJ whole genome shotgun (WGS) entry which is preliminary data.</text>
</comment>
<protein>
    <submittedName>
        <fullName evidence="2">Uncharacterized protein</fullName>
    </submittedName>
</protein>